<evidence type="ECO:0000313" key="1">
    <source>
        <dbReference type="EMBL" id="KRZ72467.1"/>
    </source>
</evidence>
<reference evidence="1 2" key="1">
    <citation type="submission" date="2015-01" db="EMBL/GenBank/DDBJ databases">
        <title>Evolution of Trichinella species and genotypes.</title>
        <authorList>
            <person name="Korhonen P.K."/>
            <person name="Edoardo P."/>
            <person name="Giuseppe L.R."/>
            <person name="Gasser R.B."/>
        </authorList>
    </citation>
    <scope>NUCLEOTIDE SEQUENCE [LARGE SCALE GENOMIC DNA]</scope>
    <source>
        <strain evidence="1">ISS1980</strain>
    </source>
</reference>
<proteinExistence type="predicted"/>
<gene>
    <name evidence="1" type="ORF">T10_4180</name>
</gene>
<evidence type="ECO:0000313" key="2">
    <source>
        <dbReference type="Proteomes" id="UP000054843"/>
    </source>
</evidence>
<sequence>MSSFSASKASTAGCGKGKVVHLARVSIGNKRRTFRALFDVMLYFLEEETVGVNVIHDSLEACNTVRDSKWNAFELVKSSASFEGRIWFVSSVDVNLIIRTL</sequence>
<keyword evidence="2" id="KW-1185">Reference proteome</keyword>
<accession>A0A0V1MLL8</accession>
<comment type="caution">
    <text evidence="1">The sequence shown here is derived from an EMBL/GenBank/DDBJ whole genome shotgun (WGS) entry which is preliminary data.</text>
</comment>
<dbReference type="Proteomes" id="UP000054843">
    <property type="component" value="Unassembled WGS sequence"/>
</dbReference>
<dbReference type="AlphaFoldDB" id="A0A0V1MLL8"/>
<organism evidence="1 2">
    <name type="scientific">Trichinella papuae</name>
    <dbReference type="NCBI Taxonomy" id="268474"/>
    <lineage>
        <taxon>Eukaryota</taxon>
        <taxon>Metazoa</taxon>
        <taxon>Ecdysozoa</taxon>
        <taxon>Nematoda</taxon>
        <taxon>Enoplea</taxon>
        <taxon>Dorylaimia</taxon>
        <taxon>Trichinellida</taxon>
        <taxon>Trichinellidae</taxon>
        <taxon>Trichinella</taxon>
    </lineage>
</organism>
<protein>
    <submittedName>
        <fullName evidence="1">Uncharacterized protein</fullName>
    </submittedName>
</protein>
<name>A0A0V1MLL8_9BILA</name>
<dbReference type="EMBL" id="JYDO01000078">
    <property type="protein sequence ID" value="KRZ72467.1"/>
    <property type="molecule type" value="Genomic_DNA"/>
</dbReference>